<sequence length="383" mass="42896">MSASTDLQLVEDFRISFITFLLCRPNTQRLLPKWRVHLRENLTAPEDNTGRVFFDHGGAQAWVAYEAHRPPAKNYSGRTETIRRFNQLDKQPYESKARLARMVGTVTPHPAVGELISTVGEFGRSINGSGTHWPGQNMTPAKRRHNEVEVEHSAPPARNDTVLQECPPGWPSTTPVPTPPTSRYPEAVMTKFGGQEVEENVTKAKIDETASRTGATVQGLLELLVPQGLIGATRQEFVGKDVLKFAVTVDYFPLQLEAPCVISFEILDQKVEYFAQKLFNAHLEREGEFRVFYYDGDKRRVTMGSEFALRSCTMQAIPEFFGPNIDAGNLEMPQRQMEMLAGSSVTDTIKMSGFNRIGNGAHITVSLGPVGAYQCLDMLYRRR</sequence>
<organism evidence="2 3">
    <name type="scientific">Diaporthe vaccinii</name>
    <dbReference type="NCBI Taxonomy" id="105482"/>
    <lineage>
        <taxon>Eukaryota</taxon>
        <taxon>Fungi</taxon>
        <taxon>Dikarya</taxon>
        <taxon>Ascomycota</taxon>
        <taxon>Pezizomycotina</taxon>
        <taxon>Sordariomycetes</taxon>
        <taxon>Sordariomycetidae</taxon>
        <taxon>Diaporthales</taxon>
        <taxon>Diaporthaceae</taxon>
        <taxon>Diaporthe</taxon>
        <taxon>Diaporthe eres species complex</taxon>
    </lineage>
</organism>
<dbReference type="EMBL" id="JBAWTH010000215">
    <property type="protein sequence ID" value="KAL2272810.1"/>
    <property type="molecule type" value="Genomic_DNA"/>
</dbReference>
<dbReference type="Proteomes" id="UP001600888">
    <property type="component" value="Unassembled WGS sequence"/>
</dbReference>
<evidence type="ECO:0000256" key="1">
    <source>
        <dbReference type="SAM" id="MobiDB-lite"/>
    </source>
</evidence>
<accession>A0ABR4DQY6</accession>
<feature type="region of interest" description="Disordered" evidence="1">
    <location>
        <begin position="153"/>
        <end position="182"/>
    </location>
</feature>
<comment type="caution">
    <text evidence="2">The sequence shown here is derived from an EMBL/GenBank/DDBJ whole genome shotgun (WGS) entry which is preliminary data.</text>
</comment>
<evidence type="ECO:0000313" key="2">
    <source>
        <dbReference type="EMBL" id="KAL2272810.1"/>
    </source>
</evidence>
<gene>
    <name evidence="2" type="ORF">FJTKL_05970</name>
</gene>
<keyword evidence="3" id="KW-1185">Reference proteome</keyword>
<evidence type="ECO:0000313" key="3">
    <source>
        <dbReference type="Proteomes" id="UP001600888"/>
    </source>
</evidence>
<feature type="compositionally biased region" description="Pro residues" evidence="1">
    <location>
        <begin position="168"/>
        <end position="182"/>
    </location>
</feature>
<name>A0ABR4DQY6_9PEZI</name>
<reference evidence="2 3" key="1">
    <citation type="submission" date="2024-03" db="EMBL/GenBank/DDBJ databases">
        <title>A high-quality draft genome sequence of Diaporthe vaccinii, a causative agent of upright dieback and viscid rot disease in cranberry plants.</title>
        <authorList>
            <person name="Sarrasin M."/>
            <person name="Lang B.F."/>
            <person name="Burger G."/>
        </authorList>
    </citation>
    <scope>NUCLEOTIDE SEQUENCE [LARGE SCALE GENOMIC DNA]</scope>
    <source>
        <strain evidence="2 3">IS7</strain>
    </source>
</reference>
<protein>
    <submittedName>
        <fullName evidence="2">Uncharacterized protein</fullName>
    </submittedName>
</protein>
<proteinExistence type="predicted"/>